<keyword evidence="2" id="KW-1185">Reference proteome</keyword>
<dbReference type="Proteomes" id="UP000317977">
    <property type="component" value="Unassembled WGS sequence"/>
</dbReference>
<reference evidence="1 2" key="1">
    <citation type="submission" date="2019-02" db="EMBL/GenBank/DDBJ databases">
        <title>Deep-cultivation of Planctomycetes and their phenomic and genomic characterization uncovers novel biology.</title>
        <authorList>
            <person name="Wiegand S."/>
            <person name="Jogler M."/>
            <person name="Boedeker C."/>
            <person name="Pinto D."/>
            <person name="Vollmers J."/>
            <person name="Rivas-Marin E."/>
            <person name="Kohn T."/>
            <person name="Peeters S.H."/>
            <person name="Heuer A."/>
            <person name="Rast P."/>
            <person name="Oberbeckmann S."/>
            <person name="Bunk B."/>
            <person name="Jeske O."/>
            <person name="Meyerdierks A."/>
            <person name="Storesund J.E."/>
            <person name="Kallscheuer N."/>
            <person name="Luecker S."/>
            <person name="Lage O.M."/>
            <person name="Pohl T."/>
            <person name="Merkel B.J."/>
            <person name="Hornburger P."/>
            <person name="Mueller R.-W."/>
            <person name="Bruemmer F."/>
            <person name="Labrenz M."/>
            <person name="Spormann A.M."/>
            <person name="Op Den Camp H."/>
            <person name="Overmann J."/>
            <person name="Amann R."/>
            <person name="Jetten M.S.M."/>
            <person name="Mascher T."/>
            <person name="Medema M.H."/>
            <person name="Devos D.P."/>
            <person name="Kaster A.-K."/>
            <person name="Ovreas L."/>
            <person name="Rohde M."/>
            <person name="Galperin M.Y."/>
            <person name="Jogler C."/>
        </authorList>
    </citation>
    <scope>NUCLEOTIDE SEQUENCE [LARGE SCALE GENOMIC DNA]</scope>
    <source>
        <strain evidence="1 2">Poly59</strain>
    </source>
</reference>
<dbReference type="EMBL" id="SJPX01000003">
    <property type="protein sequence ID" value="TWU51545.1"/>
    <property type="molecule type" value="Genomic_DNA"/>
</dbReference>
<accession>A0A5C6ESC3</accession>
<sequence>MNDRLRHYDSASACGQWNATLIEDFRFDSKFIRTVDELFGEVVAQHTNGECIASDGLSLETVVIDLGTSLDLYFWLHFLDAPSGYGIAPAKISISSDPTRADGSLAAVCCGLREPEGNFWYPTTKRTPRVVMPNDYDWAYSHVRAYGPPTISSWIDRRDRKRGEQ</sequence>
<protein>
    <submittedName>
        <fullName evidence="1">Uncharacterized protein</fullName>
    </submittedName>
</protein>
<organism evidence="1 2">
    <name type="scientific">Rubripirellula reticaptiva</name>
    <dbReference type="NCBI Taxonomy" id="2528013"/>
    <lineage>
        <taxon>Bacteria</taxon>
        <taxon>Pseudomonadati</taxon>
        <taxon>Planctomycetota</taxon>
        <taxon>Planctomycetia</taxon>
        <taxon>Pirellulales</taxon>
        <taxon>Pirellulaceae</taxon>
        <taxon>Rubripirellula</taxon>
    </lineage>
</organism>
<dbReference type="RefSeq" id="WP_186776269.1">
    <property type="nucleotide sequence ID" value="NZ_SJPX01000003.1"/>
</dbReference>
<evidence type="ECO:0000313" key="1">
    <source>
        <dbReference type="EMBL" id="TWU51545.1"/>
    </source>
</evidence>
<gene>
    <name evidence="1" type="ORF">Poly59_31370</name>
</gene>
<dbReference type="AlphaFoldDB" id="A0A5C6ESC3"/>
<comment type="caution">
    <text evidence="1">The sequence shown here is derived from an EMBL/GenBank/DDBJ whole genome shotgun (WGS) entry which is preliminary data.</text>
</comment>
<evidence type="ECO:0000313" key="2">
    <source>
        <dbReference type="Proteomes" id="UP000317977"/>
    </source>
</evidence>
<name>A0A5C6ESC3_9BACT</name>
<proteinExistence type="predicted"/>